<evidence type="ECO:0000313" key="2">
    <source>
        <dbReference type="EMBL" id="QHO70315.1"/>
    </source>
</evidence>
<dbReference type="AlphaFoldDB" id="A0A7L5AKJ6"/>
<evidence type="ECO:0000313" key="3">
    <source>
        <dbReference type="Proteomes" id="UP000464507"/>
    </source>
</evidence>
<dbReference type="Gene3D" id="3.30.420.40">
    <property type="match status" value="2"/>
</dbReference>
<name>A0A7L5AKJ6_9MICO</name>
<accession>A0A7L5AKJ6</accession>
<dbReference type="PANTHER" id="PTHR18964">
    <property type="entry name" value="ROK (REPRESSOR, ORF, KINASE) FAMILY"/>
    <property type="match status" value="1"/>
</dbReference>
<keyword evidence="3" id="KW-1185">Reference proteome</keyword>
<proteinExistence type="inferred from homology"/>
<dbReference type="OrthoDB" id="3464494at2"/>
<dbReference type="Pfam" id="PF00480">
    <property type="entry name" value="ROK"/>
    <property type="match status" value="1"/>
</dbReference>
<dbReference type="PANTHER" id="PTHR18964:SF149">
    <property type="entry name" value="BIFUNCTIONAL UDP-N-ACETYLGLUCOSAMINE 2-EPIMERASE_N-ACETYLMANNOSAMINE KINASE"/>
    <property type="match status" value="1"/>
</dbReference>
<gene>
    <name evidence="2" type="ORF">BHD05_12315</name>
</gene>
<dbReference type="SUPFAM" id="SSF53067">
    <property type="entry name" value="Actin-like ATPase domain"/>
    <property type="match status" value="1"/>
</dbReference>
<protein>
    <submittedName>
        <fullName evidence="2">Uncharacterized protein</fullName>
    </submittedName>
</protein>
<dbReference type="InterPro" id="IPR000600">
    <property type="entry name" value="ROK"/>
</dbReference>
<dbReference type="InterPro" id="IPR036390">
    <property type="entry name" value="WH_DNA-bd_sf"/>
</dbReference>
<dbReference type="Gene3D" id="1.10.10.10">
    <property type="entry name" value="Winged helix-like DNA-binding domain superfamily/Winged helix DNA-binding domain"/>
    <property type="match status" value="1"/>
</dbReference>
<reference evidence="2 3" key="1">
    <citation type="submission" date="2016-09" db="EMBL/GenBank/DDBJ databases">
        <title>Complete genome sequence of microbes from the polar regions.</title>
        <authorList>
            <person name="Liao L."/>
            <person name="Chen B."/>
        </authorList>
    </citation>
    <scope>NUCLEOTIDE SEQUENCE [LARGE SCALE GENOMIC DNA]</scope>
    <source>
        <strain evidence="2 3">ZS314</strain>
    </source>
</reference>
<comment type="similarity">
    <text evidence="1">Belongs to the ROK (NagC/XylR) family.</text>
</comment>
<dbReference type="EMBL" id="CP017146">
    <property type="protein sequence ID" value="QHO70315.1"/>
    <property type="molecule type" value="Genomic_DNA"/>
</dbReference>
<dbReference type="InterPro" id="IPR036388">
    <property type="entry name" value="WH-like_DNA-bd_sf"/>
</dbReference>
<sequence>MPVKDQSWTREGGASLAVALEVLLNGPISRSDIARRLDLSGGSLTRLSTPLIDGGLLIEVGERADGRAGRPSTLLDIIAPSRHFIGMKITATDVLAVVTDLRASVLHQRSARLSTRDPAAVTAVIAGLAWELARTVPSVTALGIGLGGLVGPGGTVESAPFLEWTDVPIGALVQAATGIPTVIDNDLVAFTEYEHWFGAGKGLENFAVLTLGAGIGYGVVIHDELVTNSDSGIGLVGHWPLDPFGSVCPAGHRGCAKSVLEQGAIVRNVSNALGRTVSYDDALDLAEAGEPAARRIVDEAGAGLGTLLAAIANLTMPKRIILGGEGVRLVEVAAAAIDEGISAHRDPRASPIDLFATSGDNTEWCRGAAVLAIQKYVLNK</sequence>
<dbReference type="Proteomes" id="UP000464507">
    <property type="component" value="Chromosome"/>
</dbReference>
<organism evidence="2 3">
    <name type="scientific">Marisediminicola antarctica</name>
    <dbReference type="NCBI Taxonomy" id="674079"/>
    <lineage>
        <taxon>Bacteria</taxon>
        <taxon>Bacillati</taxon>
        <taxon>Actinomycetota</taxon>
        <taxon>Actinomycetes</taxon>
        <taxon>Micrococcales</taxon>
        <taxon>Microbacteriaceae</taxon>
        <taxon>Marisediminicola</taxon>
    </lineage>
</organism>
<dbReference type="InterPro" id="IPR043129">
    <property type="entry name" value="ATPase_NBD"/>
</dbReference>
<evidence type="ECO:0000256" key="1">
    <source>
        <dbReference type="ARBA" id="ARBA00006479"/>
    </source>
</evidence>
<dbReference type="KEGG" id="mant:BHD05_12315"/>
<dbReference type="RefSeq" id="WP_161886701.1">
    <property type="nucleotide sequence ID" value="NZ_CP017146.1"/>
</dbReference>
<dbReference type="SUPFAM" id="SSF46785">
    <property type="entry name" value="Winged helix' DNA-binding domain"/>
    <property type="match status" value="1"/>
</dbReference>